<dbReference type="PANTHER" id="PTHR30096">
    <property type="entry name" value="4,5-DOPA DIOXYGENASE EXTRADIOL-LIKE PROTEIN"/>
    <property type="match status" value="1"/>
</dbReference>
<protein>
    <submittedName>
        <fullName evidence="7">Dioxygenase</fullName>
    </submittedName>
</protein>
<gene>
    <name evidence="7" type="ORF">BpJC7_21010</name>
</gene>
<comment type="caution">
    <text evidence="7">The sequence shown here is derived from an EMBL/GenBank/DDBJ whole genome shotgun (WGS) entry which is preliminary data.</text>
</comment>
<dbReference type="Proteomes" id="UP000391919">
    <property type="component" value="Unassembled WGS sequence"/>
</dbReference>
<evidence type="ECO:0000256" key="2">
    <source>
        <dbReference type="ARBA" id="ARBA00007581"/>
    </source>
</evidence>
<name>A0A5J4JJU2_9BACI</name>
<sequence>MLPSLFIAHGAPLLAIEKNEYTQYLQELAQTLPRPKAIVIFSAHWASYEQKVSEVEQYSTIYDFYGFPDALYEIQYPAKGELGVAKEIEKLLAESGISYRVENERGLDHGAWVVLHLMYPDANIPVVAMSVNPEILPQQAYQIGKALSALKEKDILIITSGGTVHNLRMANMASDENAADDWAVDFDKWLEKHLKAWDTESLFNYDTLAPLAELAVPPYGAEHFLPIFYAMGAGDARKKAVLLHRSYRYDNLSHCVWRFE</sequence>
<comment type="similarity">
    <text evidence="2">Belongs to the DODA-type extradiol aromatic ring-opening dioxygenase family.</text>
</comment>
<dbReference type="PANTHER" id="PTHR30096:SF0">
    <property type="entry name" value="4,5-DOPA DIOXYGENASE EXTRADIOL-LIKE PROTEIN"/>
    <property type="match status" value="1"/>
</dbReference>
<evidence type="ECO:0000259" key="6">
    <source>
        <dbReference type="Pfam" id="PF02900"/>
    </source>
</evidence>
<dbReference type="InterPro" id="IPR014436">
    <property type="entry name" value="Extradiol_dOase_DODA"/>
</dbReference>
<keyword evidence="5" id="KW-0560">Oxidoreductase</keyword>
<keyword evidence="7" id="KW-0223">Dioxygenase</keyword>
<dbReference type="PIRSF" id="PIRSF006157">
    <property type="entry name" value="Doxgns_DODA"/>
    <property type="match status" value="1"/>
</dbReference>
<dbReference type="AlphaFoldDB" id="A0A5J4JJU2"/>
<evidence type="ECO:0000256" key="5">
    <source>
        <dbReference type="ARBA" id="ARBA00023002"/>
    </source>
</evidence>
<evidence type="ECO:0000313" key="7">
    <source>
        <dbReference type="EMBL" id="GER70798.1"/>
    </source>
</evidence>
<keyword evidence="8" id="KW-1185">Reference proteome</keyword>
<dbReference type="EMBL" id="BKZQ01000027">
    <property type="protein sequence ID" value="GER70798.1"/>
    <property type="molecule type" value="Genomic_DNA"/>
</dbReference>
<evidence type="ECO:0000256" key="1">
    <source>
        <dbReference type="ARBA" id="ARBA00001947"/>
    </source>
</evidence>
<dbReference type="RefSeq" id="WP_151681293.1">
    <property type="nucleotide sequence ID" value="NZ_BKZP01000031.1"/>
</dbReference>
<dbReference type="SUPFAM" id="SSF53213">
    <property type="entry name" value="LigB-like"/>
    <property type="match status" value="1"/>
</dbReference>
<dbReference type="Pfam" id="PF02900">
    <property type="entry name" value="LigB"/>
    <property type="match status" value="1"/>
</dbReference>
<proteinExistence type="inferred from homology"/>
<dbReference type="CDD" id="cd07363">
    <property type="entry name" value="45_DOPA_Dioxygenase"/>
    <property type="match status" value="1"/>
</dbReference>
<evidence type="ECO:0000256" key="4">
    <source>
        <dbReference type="ARBA" id="ARBA00022833"/>
    </source>
</evidence>
<dbReference type="InterPro" id="IPR004183">
    <property type="entry name" value="Xdiol_dOase_suB"/>
</dbReference>
<evidence type="ECO:0000313" key="8">
    <source>
        <dbReference type="Proteomes" id="UP000391919"/>
    </source>
</evidence>
<comment type="cofactor">
    <cofactor evidence="1">
        <name>Zn(2+)</name>
        <dbReference type="ChEBI" id="CHEBI:29105"/>
    </cofactor>
</comment>
<dbReference type="GO" id="GO:0008198">
    <property type="term" value="F:ferrous iron binding"/>
    <property type="evidence" value="ECO:0007669"/>
    <property type="project" value="InterPro"/>
</dbReference>
<dbReference type="GO" id="GO:0016702">
    <property type="term" value="F:oxidoreductase activity, acting on single donors with incorporation of molecular oxygen, incorporation of two atoms of oxygen"/>
    <property type="evidence" value="ECO:0007669"/>
    <property type="project" value="UniProtKB-ARBA"/>
</dbReference>
<keyword evidence="3" id="KW-0479">Metal-binding</keyword>
<dbReference type="GO" id="GO:0008270">
    <property type="term" value="F:zinc ion binding"/>
    <property type="evidence" value="ECO:0007669"/>
    <property type="project" value="InterPro"/>
</dbReference>
<dbReference type="Gene3D" id="3.40.830.10">
    <property type="entry name" value="LigB-like"/>
    <property type="match status" value="1"/>
</dbReference>
<keyword evidence="4" id="KW-0862">Zinc</keyword>
<accession>A0A5J4JJU2</accession>
<reference evidence="7 8" key="1">
    <citation type="submission" date="2019-09" db="EMBL/GenBank/DDBJ databases">
        <title>Draft genome sequence of Bacillus sp. JC-7.</title>
        <authorList>
            <person name="Tanaka N."/>
            <person name="Shiwa Y."/>
            <person name="Fujita N."/>
            <person name="Tanasupawat S."/>
        </authorList>
    </citation>
    <scope>NUCLEOTIDE SEQUENCE [LARGE SCALE GENOMIC DNA]</scope>
    <source>
        <strain evidence="7 8">JC-7</strain>
    </source>
</reference>
<feature type="domain" description="Extradiol ring-cleavage dioxygenase class III enzyme subunit B" evidence="6">
    <location>
        <begin position="20"/>
        <end position="255"/>
    </location>
</feature>
<organism evidence="7 8">
    <name type="scientific">Weizmannia acidilactici</name>
    <dbReference type="NCBI Taxonomy" id="2607726"/>
    <lineage>
        <taxon>Bacteria</taxon>
        <taxon>Bacillati</taxon>
        <taxon>Bacillota</taxon>
        <taxon>Bacilli</taxon>
        <taxon>Bacillales</taxon>
        <taxon>Bacillaceae</taxon>
        <taxon>Heyndrickxia</taxon>
    </lineage>
</organism>
<evidence type="ECO:0000256" key="3">
    <source>
        <dbReference type="ARBA" id="ARBA00022723"/>
    </source>
</evidence>